<dbReference type="EMBL" id="JQIF01000031">
    <property type="protein sequence ID" value="KGJ53858.1"/>
    <property type="molecule type" value="Genomic_DNA"/>
</dbReference>
<name>A0A099IAE4_CLOIN</name>
<feature type="transmembrane region" description="Helical" evidence="2">
    <location>
        <begin position="486"/>
        <end position="505"/>
    </location>
</feature>
<dbReference type="InterPro" id="IPR004702">
    <property type="entry name" value="PTS_sorb_EIIBC"/>
</dbReference>
<dbReference type="GO" id="GO:0008982">
    <property type="term" value="F:protein-N(PI)-phosphohistidine-sugar phosphotransferase activity"/>
    <property type="evidence" value="ECO:0007669"/>
    <property type="project" value="InterPro"/>
</dbReference>
<dbReference type="RefSeq" id="WP_044904728.1">
    <property type="nucleotide sequence ID" value="NZ_JQIF01000031.1"/>
</dbReference>
<evidence type="ECO:0000256" key="1">
    <source>
        <dbReference type="PROSITE-ProRule" id="PRU00425"/>
    </source>
</evidence>
<gene>
    <name evidence="4" type="ORF">CIAN88_06865</name>
</gene>
<evidence type="ECO:0000313" key="5">
    <source>
        <dbReference type="Proteomes" id="UP000030008"/>
    </source>
</evidence>
<feature type="transmembrane region" description="Helical" evidence="2">
    <location>
        <begin position="425"/>
        <end position="445"/>
    </location>
</feature>
<dbReference type="GO" id="GO:0009401">
    <property type="term" value="P:phosphoenolpyruvate-dependent sugar phosphotransferase system"/>
    <property type="evidence" value="ECO:0007669"/>
    <property type="project" value="InterPro"/>
</dbReference>
<accession>A0A099IAE4</accession>
<sequence>MDAFTDLTQGFLSMFETGGEILLGWMTTILPMVVCLMTAVSAVVKLIGESRVERITKSLTRWRIARYTLLPLMAILFLGNPLCFTFGKFLDEKYKTAYYDACVSFLHPVTGLFPHANAAELFVYMGIASGITQQKLSLSALATRYFMAGLVIMVLRGIITEQISVYLNQKKEGQKPTEEAVAEEKKDALKQQPAVRVTKGSAGWGGPLLLQADKRKHVILCVSGGGIHPIAQRLAEACRCDVIDGFAASCPDEEILAAVIDCGGTARCGIYPKKGIPTVNVLPTGQSGPLARFMKEDNYVSDVGEANIEILNEDTAPTTDPMQEPESKISAQPASHKNALLRVGMGMSRVVSTCYAAGKETIEMVLRNILPFMAFTATLLGMIQVSGLGNFIANSIAPLCATLPGMLLISLICSLPVVSPILGPGAVIAQVVGALLGTQIALGNIPAQYALPALFAINAQVGCDFIPVGLSLCQAKAETVEAGVPAVLYSRMISGPLAVFIAYFFSIGMY</sequence>
<feature type="modified residue" description="Phosphocysteine; by EIIA" evidence="1">
    <location>
        <position position="262"/>
    </location>
</feature>
<dbReference type="Pfam" id="PF03612">
    <property type="entry name" value="EIIBC-GUT_N"/>
    <property type="match status" value="1"/>
</dbReference>
<reference evidence="4 5" key="1">
    <citation type="submission" date="2014-08" db="EMBL/GenBank/DDBJ databases">
        <title>Clostridium innocuum, an unnegligible vancomycin-resistant pathogen causing extra-intestinal infections.</title>
        <authorList>
            <person name="Feng Y."/>
            <person name="Chiu C.-H."/>
        </authorList>
    </citation>
    <scope>NUCLEOTIDE SEQUENCE [LARGE SCALE GENOMIC DNA]</scope>
    <source>
        <strain evidence="4 5">AN88</strain>
    </source>
</reference>
<keyword evidence="2" id="KW-0472">Membrane</keyword>
<keyword evidence="4" id="KW-0813">Transport</keyword>
<dbReference type="InterPro" id="IPR011618">
    <property type="entry name" value="PTS_EIIBC_GUT_N"/>
</dbReference>
<dbReference type="InterPro" id="IPR004699">
    <property type="entry name" value="PTS_IID_sorb"/>
</dbReference>
<dbReference type="PROSITE" id="PS51102">
    <property type="entry name" value="PTS_EIIB_TYPE_5"/>
    <property type="match status" value="1"/>
</dbReference>
<dbReference type="Pfam" id="PF03608">
    <property type="entry name" value="EII-GUT"/>
    <property type="match status" value="1"/>
</dbReference>
<dbReference type="GO" id="GO:0005886">
    <property type="term" value="C:plasma membrane"/>
    <property type="evidence" value="ECO:0007669"/>
    <property type="project" value="TreeGrafter"/>
</dbReference>
<dbReference type="Pfam" id="PF07663">
    <property type="entry name" value="EIIBC-GUT_C"/>
    <property type="match status" value="1"/>
</dbReference>
<dbReference type="PANTHER" id="PTHR39427">
    <property type="match status" value="1"/>
</dbReference>
<dbReference type="InterPro" id="IPR011638">
    <property type="entry name" value="PTS_EIIBC_GUT_C"/>
</dbReference>
<feature type="transmembrane region" description="Helical" evidence="2">
    <location>
        <begin position="145"/>
        <end position="167"/>
    </location>
</feature>
<keyword evidence="2" id="KW-1133">Transmembrane helix</keyword>
<feature type="transmembrane region" description="Helical" evidence="2">
    <location>
        <begin position="69"/>
        <end position="90"/>
    </location>
</feature>
<protein>
    <submittedName>
        <fullName evidence="4">PTS glucose transporter subunit IIA</fullName>
    </submittedName>
</protein>
<dbReference type="PROSITE" id="PS51107">
    <property type="entry name" value="PTS_EIIC_TYPE_5"/>
    <property type="match status" value="1"/>
</dbReference>
<feature type="transmembrane region" description="Helical" evidence="2">
    <location>
        <begin position="22"/>
        <end position="48"/>
    </location>
</feature>
<proteinExistence type="predicted"/>
<keyword evidence="2" id="KW-0812">Transmembrane</keyword>
<evidence type="ECO:0000259" key="3">
    <source>
        <dbReference type="PROSITE" id="PS51102"/>
    </source>
</evidence>
<evidence type="ECO:0000256" key="2">
    <source>
        <dbReference type="SAM" id="Phobius"/>
    </source>
</evidence>
<evidence type="ECO:0000313" key="4">
    <source>
        <dbReference type="EMBL" id="KGJ53858.1"/>
    </source>
</evidence>
<organism evidence="4 5">
    <name type="scientific">Clostridium innocuum</name>
    <dbReference type="NCBI Taxonomy" id="1522"/>
    <lineage>
        <taxon>Bacteria</taxon>
        <taxon>Bacillati</taxon>
        <taxon>Bacillota</taxon>
        <taxon>Clostridia</taxon>
        <taxon>Eubacteriales</taxon>
        <taxon>Clostridiaceae</taxon>
        <taxon>Clostridium</taxon>
    </lineage>
</organism>
<feature type="domain" description="PTS EIIB type-5" evidence="3">
    <location>
        <begin position="191"/>
        <end position="370"/>
    </location>
</feature>
<keyword evidence="4" id="KW-0762">Sugar transport</keyword>
<dbReference type="Proteomes" id="UP000030008">
    <property type="component" value="Unassembled WGS sequence"/>
</dbReference>
<dbReference type="AlphaFoldDB" id="A0A099IAE4"/>
<comment type="caution">
    <text evidence="4">The sequence shown here is derived from an EMBL/GenBank/DDBJ whole genome shotgun (WGS) entry which is preliminary data.</text>
</comment>
<feature type="transmembrane region" description="Helical" evidence="2">
    <location>
        <begin position="369"/>
        <end position="389"/>
    </location>
</feature>
<feature type="transmembrane region" description="Helical" evidence="2">
    <location>
        <begin position="395"/>
        <end position="418"/>
    </location>
</feature>
<dbReference type="PANTHER" id="PTHR39427:SF1">
    <property type="entry name" value="PTS SYSTEM GLUCITOL_SORBITOL-SPECIFIC EIIB COMPONENT"/>
    <property type="match status" value="1"/>
</dbReference>